<protein>
    <recommendedName>
        <fullName evidence="3">Apea-like HEPN domain-containing protein</fullName>
    </recommendedName>
</protein>
<name>A0A4R6TXD9_9GAMM</name>
<gene>
    <name evidence="1" type="ORF">DFQ45_1092</name>
</gene>
<proteinExistence type="predicted"/>
<reference evidence="1 2" key="1">
    <citation type="submission" date="2019-03" db="EMBL/GenBank/DDBJ databases">
        <title>Genomic Encyclopedia of Type Strains, Phase IV (KMG-IV): sequencing the most valuable type-strain genomes for metagenomic binning, comparative biology and taxonomic classification.</title>
        <authorList>
            <person name="Goeker M."/>
        </authorList>
    </citation>
    <scope>NUCLEOTIDE SEQUENCE [LARGE SCALE GENOMIC DNA]</scope>
    <source>
        <strain evidence="1 2">DSM 28679</strain>
    </source>
</reference>
<comment type="caution">
    <text evidence="1">The sequence shown here is derived from an EMBL/GenBank/DDBJ whole genome shotgun (WGS) entry which is preliminary data.</text>
</comment>
<evidence type="ECO:0008006" key="3">
    <source>
        <dbReference type="Google" id="ProtNLM"/>
    </source>
</evidence>
<dbReference type="AlphaFoldDB" id="A0A4R6TXD9"/>
<dbReference type="EMBL" id="SNYK01000009">
    <property type="protein sequence ID" value="TDQ37003.1"/>
    <property type="molecule type" value="Genomic_DNA"/>
</dbReference>
<dbReference type="RefSeq" id="WP_133539715.1">
    <property type="nucleotide sequence ID" value="NZ_LNJZ01000008.1"/>
</dbReference>
<organism evidence="1 2">
    <name type="scientific">Thiopseudomonas denitrificans</name>
    <dbReference type="NCBI Taxonomy" id="1501432"/>
    <lineage>
        <taxon>Bacteria</taxon>
        <taxon>Pseudomonadati</taxon>
        <taxon>Pseudomonadota</taxon>
        <taxon>Gammaproteobacteria</taxon>
        <taxon>Pseudomonadales</taxon>
        <taxon>Pseudomonadaceae</taxon>
        <taxon>Thiopseudomonas</taxon>
    </lineage>
</organism>
<evidence type="ECO:0000313" key="2">
    <source>
        <dbReference type="Proteomes" id="UP000294575"/>
    </source>
</evidence>
<accession>A0A4R6TXD9</accession>
<evidence type="ECO:0000313" key="1">
    <source>
        <dbReference type="EMBL" id="TDQ37003.1"/>
    </source>
</evidence>
<sequence length="166" mass="19573">MSEDINTQRRRAIAECIGRLTLSWSYLELIVDGCISLTHIYFEGKSLEDRRPKTFSAKLKYLIEGVKEKKQMEFLSPYLPYFEQMSELADYRNWLLHGHLVKINDDQTLQFLRQSIKVKAPKIECKTFVFDEIQKYTQEIHELGVIMRELMDKLLEVTEFVGDSEA</sequence>
<dbReference type="Proteomes" id="UP000294575">
    <property type="component" value="Unassembled WGS sequence"/>
</dbReference>
<keyword evidence="2" id="KW-1185">Reference proteome</keyword>